<evidence type="ECO:0000259" key="1">
    <source>
        <dbReference type="Pfam" id="PF07819"/>
    </source>
</evidence>
<dbReference type="InterPro" id="IPR029058">
    <property type="entry name" value="AB_hydrolase_fold"/>
</dbReference>
<keyword evidence="2" id="KW-0378">Hydrolase</keyword>
<dbReference type="SUPFAM" id="SSF53474">
    <property type="entry name" value="alpha/beta-Hydrolases"/>
    <property type="match status" value="1"/>
</dbReference>
<dbReference type="GO" id="GO:0016788">
    <property type="term" value="F:hydrolase activity, acting on ester bonds"/>
    <property type="evidence" value="ECO:0007669"/>
    <property type="project" value="InterPro"/>
</dbReference>
<evidence type="ECO:0000313" key="3">
    <source>
        <dbReference type="Proteomes" id="UP000253940"/>
    </source>
</evidence>
<dbReference type="Pfam" id="PF07819">
    <property type="entry name" value="PGAP1"/>
    <property type="match status" value="1"/>
</dbReference>
<dbReference type="KEGG" id="mbah:HYN46_16190"/>
<dbReference type="RefSeq" id="WP_114900346.1">
    <property type="nucleotide sequence ID" value="NZ_CP031222.1"/>
</dbReference>
<dbReference type="Proteomes" id="UP000253940">
    <property type="component" value="Chromosome"/>
</dbReference>
<dbReference type="AlphaFoldDB" id="A0A345PAC9"/>
<feature type="domain" description="GPI inositol-deacylase PGAP1-like alpha/beta" evidence="1">
    <location>
        <begin position="151"/>
        <end position="320"/>
    </location>
</feature>
<protein>
    <submittedName>
        <fullName evidence="2">Alpha/beta fold hydrolase</fullName>
    </submittedName>
</protein>
<dbReference type="InterPro" id="IPR012908">
    <property type="entry name" value="PGAP1-ab_dom-like"/>
</dbReference>
<dbReference type="OrthoDB" id="869379at2"/>
<reference evidence="2 3" key="1">
    <citation type="submission" date="2018-07" db="EMBL/GenBank/DDBJ databases">
        <title>Genome sequencing of Moraxellaceae gen. HYN0046.</title>
        <authorList>
            <person name="Kim M."/>
            <person name="Yi H."/>
        </authorList>
    </citation>
    <scope>NUCLEOTIDE SEQUENCE [LARGE SCALE GENOMIC DNA]</scope>
    <source>
        <strain evidence="2 3">HYN0046</strain>
    </source>
</reference>
<keyword evidence="3" id="KW-1185">Reference proteome</keyword>
<accession>A0A345PAC9</accession>
<sequence length="435" mass="48886">MPSPTPLHEPFCSLRKAPITQGDLIEGLAQLTTTGVSRTTEFVQAIYRETLLRSLGLYDETNQTPLQKSISNQILWLIRYGVKHAGRYSAHGLRTFGRLSPVQAEKPLNVPLHMLVSALNGIMGDHLVYDRNPLALPMLTYDRHGKVFNGELRGRVVIFVHGLCMDIHSWYPSKYQSMGEQVYRQQDCTVLYLSYNTGRRISLNGRSFSNLLNDLYIRNPDISHIDIIGHSMGGLVSRSALFYGKQMGLNWILLVDHLICLGSPHQGALLERLSYMVQDKVGKIPFAGALARLGDLRSAGIIDLRWGSIRDDDWEHLKSGRRGDFADNRRPAPLPSNIKAYFMAGTIEHENAPSKTREALGDYLVSVKSALGEHSNPEYQLNVPQERKAVFYGVDHMQLQYSQRAIDQVLIWLAPPERTPKPVVIPQKDAIPISA</sequence>
<name>A0A345PAC9_9GAMM</name>
<gene>
    <name evidence="2" type="ORF">HYN46_16190</name>
</gene>
<proteinExistence type="predicted"/>
<organism evidence="2 3">
    <name type="scientific">Aquirhabdus parva</name>
    <dbReference type="NCBI Taxonomy" id="2283318"/>
    <lineage>
        <taxon>Bacteria</taxon>
        <taxon>Pseudomonadati</taxon>
        <taxon>Pseudomonadota</taxon>
        <taxon>Gammaproteobacteria</taxon>
        <taxon>Moraxellales</taxon>
        <taxon>Moraxellaceae</taxon>
        <taxon>Aquirhabdus</taxon>
    </lineage>
</organism>
<dbReference type="Gene3D" id="3.40.50.1820">
    <property type="entry name" value="alpha/beta hydrolase"/>
    <property type="match status" value="1"/>
</dbReference>
<evidence type="ECO:0000313" key="2">
    <source>
        <dbReference type="EMBL" id="AXI04238.1"/>
    </source>
</evidence>
<dbReference type="EMBL" id="CP031222">
    <property type="protein sequence ID" value="AXI04238.1"/>
    <property type="molecule type" value="Genomic_DNA"/>
</dbReference>